<reference evidence="1" key="1">
    <citation type="submission" date="2023-04" db="EMBL/GenBank/DDBJ databases">
        <title>Ambrosiozyma monospora NBRC 1965.</title>
        <authorList>
            <person name="Ichikawa N."/>
            <person name="Sato H."/>
            <person name="Tonouchi N."/>
        </authorList>
    </citation>
    <scope>NUCLEOTIDE SEQUENCE</scope>
    <source>
        <strain evidence="1">NBRC 1965</strain>
    </source>
</reference>
<protein>
    <submittedName>
        <fullName evidence="1">Unnamed protein product</fullName>
    </submittedName>
</protein>
<keyword evidence="2" id="KW-1185">Reference proteome</keyword>
<proteinExistence type="predicted"/>
<comment type="caution">
    <text evidence="1">The sequence shown here is derived from an EMBL/GenBank/DDBJ whole genome shotgun (WGS) entry which is preliminary data.</text>
</comment>
<dbReference type="AlphaFoldDB" id="A0A9W7DBQ8"/>
<accession>A0A9W7DBQ8</accession>
<evidence type="ECO:0000313" key="2">
    <source>
        <dbReference type="Proteomes" id="UP001165063"/>
    </source>
</evidence>
<dbReference type="EMBL" id="BSXU01000111">
    <property type="protein sequence ID" value="GMG19361.1"/>
    <property type="molecule type" value="Genomic_DNA"/>
</dbReference>
<dbReference type="Proteomes" id="UP001165063">
    <property type="component" value="Unassembled WGS sequence"/>
</dbReference>
<name>A0A9W7DBQ8_AMBMO</name>
<organism evidence="1 2">
    <name type="scientific">Ambrosiozyma monospora</name>
    <name type="common">Yeast</name>
    <name type="synonym">Endomycopsis monosporus</name>
    <dbReference type="NCBI Taxonomy" id="43982"/>
    <lineage>
        <taxon>Eukaryota</taxon>
        <taxon>Fungi</taxon>
        <taxon>Dikarya</taxon>
        <taxon>Ascomycota</taxon>
        <taxon>Saccharomycotina</taxon>
        <taxon>Pichiomycetes</taxon>
        <taxon>Pichiales</taxon>
        <taxon>Pichiaceae</taxon>
        <taxon>Ambrosiozyma</taxon>
    </lineage>
</organism>
<sequence length="639" mass="73152">MNDLEIWNLIIRSKLESLQLILRQLSLDLIIEIFAIVITQLQIQQWERLYNVSEFQQIFRKVLSEKRIEFLSDHVFQFSSVDCDLDEMDGCINSLLDFMERNDIKFERFVRCDFGTPLVSDLCLAGSPKELKRSELLNRMASRSTELVIGFKELTEISSSHYDRVIKIKTDPHSHSEFMFANASILQCLNSGSFSKLASFTFLIMHSVSVDDMSVVDWFINKLQNGASRKKLSIIFMNLAAETHLQEFQKTLLHSCVPVSEKTEIDGKVILSVHVSLEDLSNYYFPISKYITKVWFSPVFPIVHQKLIASCPNLKESGYFCNVADRQVVEIAGTFPVFKIASDTITNYMTEFYASGLQCEISGLTQLKFLALGSMIRGSVIGRCIPDSVECLEIKSCAFLDLDDFSYVYLFKLPKALKKLKVVESEVCFKNLRSLKCLEEVKLEFRDHECRFGSHATPDGEGQISNKSKTRLQDWSTLGIVSKIVSQLPKSVISVKINYPNELFFNRYLDLRYLKKLIELQIDGAFITNYEIFEKLPLELLKLVIDYHPVESTEYKNIDGMSDLESHLVEFSLELEFLQFKSAKDLRSSRIVIENNNGDKVVDEDGCDVIVKLSSSLVRCLSNYIIDSNCKCQFGIIVP</sequence>
<evidence type="ECO:0000313" key="1">
    <source>
        <dbReference type="EMBL" id="GMG19361.1"/>
    </source>
</evidence>
<gene>
    <name evidence="1" type="ORF">Amon01_000041100</name>
</gene>